<reference evidence="4" key="1">
    <citation type="journal article" date="2019" name="Int. J. Syst. Evol. Microbiol.">
        <title>The Global Catalogue of Microorganisms (GCM) 10K type strain sequencing project: providing services to taxonomists for standard genome sequencing and annotation.</title>
        <authorList>
            <consortium name="The Broad Institute Genomics Platform"/>
            <consortium name="The Broad Institute Genome Sequencing Center for Infectious Disease"/>
            <person name="Wu L."/>
            <person name="Ma J."/>
        </authorList>
    </citation>
    <scope>NUCLEOTIDE SEQUENCE [LARGE SCALE GENOMIC DNA]</scope>
    <source>
        <strain evidence="4">TBRC 5832</strain>
    </source>
</reference>
<organism evidence="3 4">
    <name type="scientific">Actinoplanes subglobosus</name>
    <dbReference type="NCBI Taxonomy" id="1547892"/>
    <lineage>
        <taxon>Bacteria</taxon>
        <taxon>Bacillati</taxon>
        <taxon>Actinomycetota</taxon>
        <taxon>Actinomycetes</taxon>
        <taxon>Micromonosporales</taxon>
        <taxon>Micromonosporaceae</taxon>
        <taxon>Actinoplanes</taxon>
    </lineage>
</organism>
<evidence type="ECO:0000313" key="4">
    <source>
        <dbReference type="Proteomes" id="UP001595867"/>
    </source>
</evidence>
<evidence type="ECO:0000313" key="3">
    <source>
        <dbReference type="EMBL" id="MFC4065327.1"/>
    </source>
</evidence>
<sequence length="337" mass="36949">MAPLTGFARRLLGGRSRRRMRWARRHLVIVTAIALVAALLAVMLWPMSRRLIAPSVVTLAAVGDMACDPADPDLKPPGEPPGDRCRHQSVSDIAVAMNPTYLLALGDVQYEVPTGESYRTVYGPSWGRLRDRTVPVFGNQEYKVQDASSFKAYFGNRIRDPRGYWSEEIGQWHLVVLNSNCSAAAGGCGTGSPQQTWLAADLAANDARCVIAAWHHPRWSNGIAGPDDRTADLFRTLYENRVELVLSGHEAHYERFGPLNPDGRPDDKGVRQFVAGTGGQAHYRPDIAPVGAPAGEYTDFDHHGVLGLTLRPDSYEWGFHPLDGGSAVEDEGEARCH</sequence>
<gene>
    <name evidence="3" type="ORF">ACFO0C_10300</name>
</gene>
<protein>
    <submittedName>
        <fullName evidence="3">Metallophosphoesterase family protein</fullName>
        <ecNumber evidence="3">3.1.-.-</ecNumber>
    </submittedName>
</protein>
<dbReference type="Proteomes" id="UP001595867">
    <property type="component" value="Unassembled WGS sequence"/>
</dbReference>
<evidence type="ECO:0000259" key="2">
    <source>
        <dbReference type="Pfam" id="PF00149"/>
    </source>
</evidence>
<comment type="caution">
    <text evidence="3">The sequence shown here is derived from an EMBL/GenBank/DDBJ whole genome shotgun (WGS) entry which is preliminary data.</text>
</comment>
<dbReference type="InterPro" id="IPR039331">
    <property type="entry name" value="PAPs-like"/>
</dbReference>
<dbReference type="SUPFAM" id="SSF56300">
    <property type="entry name" value="Metallo-dependent phosphatases"/>
    <property type="match status" value="1"/>
</dbReference>
<dbReference type="Gene3D" id="3.60.21.10">
    <property type="match status" value="1"/>
</dbReference>
<evidence type="ECO:0000256" key="1">
    <source>
        <dbReference type="ARBA" id="ARBA00022729"/>
    </source>
</evidence>
<dbReference type="EMBL" id="JBHSBL010000008">
    <property type="protein sequence ID" value="MFC4065327.1"/>
    <property type="molecule type" value="Genomic_DNA"/>
</dbReference>
<dbReference type="InterPro" id="IPR029052">
    <property type="entry name" value="Metallo-depent_PP-like"/>
</dbReference>
<keyword evidence="3" id="KW-0378">Hydrolase</keyword>
<dbReference type="PANTHER" id="PTHR22953">
    <property type="entry name" value="ACID PHOSPHATASE RELATED"/>
    <property type="match status" value="1"/>
</dbReference>
<dbReference type="PANTHER" id="PTHR22953:SF153">
    <property type="entry name" value="PURPLE ACID PHOSPHATASE"/>
    <property type="match status" value="1"/>
</dbReference>
<dbReference type="EC" id="3.1.-.-" evidence="3"/>
<dbReference type="RefSeq" id="WP_378066357.1">
    <property type="nucleotide sequence ID" value="NZ_JBHSBL010000008.1"/>
</dbReference>
<feature type="domain" description="Calcineurin-like phosphoesterase" evidence="2">
    <location>
        <begin position="96"/>
        <end position="252"/>
    </location>
</feature>
<keyword evidence="4" id="KW-1185">Reference proteome</keyword>
<name>A0ABV8IMJ4_9ACTN</name>
<keyword evidence="1" id="KW-0732">Signal</keyword>
<dbReference type="Pfam" id="PF00149">
    <property type="entry name" value="Metallophos"/>
    <property type="match status" value="1"/>
</dbReference>
<dbReference type="GO" id="GO:0016787">
    <property type="term" value="F:hydrolase activity"/>
    <property type="evidence" value="ECO:0007669"/>
    <property type="project" value="UniProtKB-KW"/>
</dbReference>
<dbReference type="InterPro" id="IPR004843">
    <property type="entry name" value="Calcineurin-like_PHP"/>
</dbReference>
<proteinExistence type="predicted"/>
<accession>A0ABV8IMJ4</accession>